<dbReference type="UniPathway" id="UPA00193"/>
<dbReference type="EMBL" id="LBZL01000022">
    <property type="protein sequence ID" value="KKR69763.1"/>
    <property type="molecule type" value="Genomic_DNA"/>
</dbReference>
<keyword evidence="1 4" id="KW-0554">One-carbon metabolism</keyword>
<dbReference type="PANTHER" id="PTHR48099">
    <property type="entry name" value="C-1-TETRAHYDROFOLATE SYNTHASE, CYTOPLASMIC-RELATED"/>
    <property type="match status" value="1"/>
</dbReference>
<dbReference type="GO" id="GO:0004477">
    <property type="term" value="F:methenyltetrahydrofolate cyclohydrolase activity"/>
    <property type="evidence" value="ECO:0007669"/>
    <property type="project" value="UniProtKB-UniRule"/>
</dbReference>
<dbReference type="PANTHER" id="PTHR48099:SF3">
    <property type="entry name" value="METHYLENETETRAHYDROFOLATE DEHYDROGENASE [NAD(+)]"/>
    <property type="match status" value="1"/>
</dbReference>
<dbReference type="InterPro" id="IPR036291">
    <property type="entry name" value="NAD(P)-bd_dom_sf"/>
</dbReference>
<dbReference type="EC" id="3.5.4.9" evidence="4"/>
<evidence type="ECO:0000256" key="3">
    <source>
        <dbReference type="ARBA" id="ARBA00023167"/>
    </source>
</evidence>
<evidence type="ECO:0000256" key="2">
    <source>
        <dbReference type="ARBA" id="ARBA00022755"/>
    </source>
</evidence>
<dbReference type="HAMAP" id="MF_01576">
    <property type="entry name" value="THF_DHG_CYH"/>
    <property type="match status" value="1"/>
</dbReference>
<dbReference type="EC" id="1.5.1.5" evidence="4"/>
<organism evidence="7 8">
    <name type="scientific">Candidatus Nomurabacteria bacterium GW2011_GWB1_40_7</name>
    <dbReference type="NCBI Taxonomy" id="1618744"/>
    <lineage>
        <taxon>Bacteria</taxon>
        <taxon>Candidatus Nomuraibacteriota</taxon>
    </lineage>
</organism>
<dbReference type="InterPro" id="IPR046346">
    <property type="entry name" value="Aminoacid_DH-like_N_sf"/>
</dbReference>
<dbReference type="InterPro" id="IPR020630">
    <property type="entry name" value="THF_DH/CycHdrlase_cat_dom"/>
</dbReference>
<evidence type="ECO:0000256" key="4">
    <source>
        <dbReference type="HAMAP-Rule" id="MF_01576"/>
    </source>
</evidence>
<dbReference type="InterPro" id="IPR000672">
    <property type="entry name" value="THF_DH/CycHdrlase"/>
</dbReference>
<dbReference type="Proteomes" id="UP000034452">
    <property type="component" value="Unassembled WGS sequence"/>
</dbReference>
<dbReference type="GO" id="GO:0005829">
    <property type="term" value="C:cytosol"/>
    <property type="evidence" value="ECO:0007669"/>
    <property type="project" value="TreeGrafter"/>
</dbReference>
<comment type="caution">
    <text evidence="7">The sequence shown here is derived from an EMBL/GenBank/DDBJ whole genome shotgun (WGS) entry which is preliminary data.</text>
</comment>
<proteinExistence type="inferred from homology"/>
<dbReference type="GO" id="GO:0000105">
    <property type="term" value="P:L-histidine biosynthetic process"/>
    <property type="evidence" value="ECO:0007669"/>
    <property type="project" value="UniProtKB-KW"/>
</dbReference>
<dbReference type="Gene3D" id="3.40.50.10860">
    <property type="entry name" value="Leucine Dehydrogenase, chain A, domain 1"/>
    <property type="match status" value="1"/>
</dbReference>
<feature type="binding site" evidence="4">
    <location>
        <begin position="163"/>
        <end position="165"/>
    </location>
    <ligand>
        <name>NADP(+)</name>
        <dbReference type="ChEBI" id="CHEBI:58349"/>
    </ligand>
</feature>
<dbReference type="GO" id="GO:0006164">
    <property type="term" value="P:purine nucleotide biosynthetic process"/>
    <property type="evidence" value="ECO:0007669"/>
    <property type="project" value="UniProtKB-KW"/>
</dbReference>
<comment type="pathway">
    <text evidence="4">One-carbon metabolism; tetrahydrofolate interconversion.</text>
</comment>
<dbReference type="Pfam" id="PF00763">
    <property type="entry name" value="THF_DHG_CYH"/>
    <property type="match status" value="1"/>
</dbReference>
<dbReference type="GO" id="GO:0004487">
    <property type="term" value="F:methylenetetrahydrofolate dehydrogenase (NAD+) activity"/>
    <property type="evidence" value="ECO:0007669"/>
    <property type="project" value="TreeGrafter"/>
</dbReference>
<dbReference type="Pfam" id="PF02882">
    <property type="entry name" value="THF_DHG_CYH_C"/>
    <property type="match status" value="1"/>
</dbReference>
<dbReference type="SUPFAM" id="SSF51735">
    <property type="entry name" value="NAD(P)-binding Rossmann-fold domains"/>
    <property type="match status" value="1"/>
</dbReference>
<comment type="catalytic activity">
    <reaction evidence="4">
        <text>(6R)-5,10-methylene-5,6,7,8-tetrahydrofolate + NADP(+) = (6R)-5,10-methenyltetrahydrofolate + NADPH</text>
        <dbReference type="Rhea" id="RHEA:22812"/>
        <dbReference type="ChEBI" id="CHEBI:15636"/>
        <dbReference type="ChEBI" id="CHEBI:57455"/>
        <dbReference type="ChEBI" id="CHEBI:57783"/>
        <dbReference type="ChEBI" id="CHEBI:58349"/>
        <dbReference type="EC" id="1.5.1.5"/>
    </reaction>
</comment>
<evidence type="ECO:0000313" key="7">
    <source>
        <dbReference type="EMBL" id="KKR69763.1"/>
    </source>
</evidence>
<keyword evidence="2 4" id="KW-0658">Purine biosynthesis</keyword>
<keyword evidence="4" id="KW-0378">Hydrolase</keyword>
<reference evidence="7 8" key="1">
    <citation type="journal article" date="2015" name="Nature">
        <title>rRNA introns, odd ribosomes, and small enigmatic genomes across a large radiation of phyla.</title>
        <authorList>
            <person name="Brown C.T."/>
            <person name="Hug L.A."/>
            <person name="Thomas B.C."/>
            <person name="Sharon I."/>
            <person name="Castelle C.J."/>
            <person name="Singh A."/>
            <person name="Wilkins M.J."/>
            <person name="Williams K.H."/>
            <person name="Banfield J.F."/>
        </authorList>
    </citation>
    <scope>NUCLEOTIDE SEQUENCE [LARGE SCALE GENOMIC DNA]</scope>
</reference>
<comment type="function">
    <text evidence="4">Catalyzes the oxidation of 5,10-methylenetetrahydrofolate to 5,10-methenyltetrahydrofolate and then the hydrolysis of 5,10-methenyltetrahydrofolate to 10-formyltetrahydrofolate.</text>
</comment>
<keyword evidence="4" id="KW-0521">NADP</keyword>
<evidence type="ECO:0000256" key="1">
    <source>
        <dbReference type="ARBA" id="ARBA00022563"/>
    </source>
</evidence>
<gene>
    <name evidence="4" type="primary">folD</name>
    <name evidence="7" type="ORF">UU13_C0022G0004</name>
</gene>
<comment type="subunit">
    <text evidence="4">Homodimer.</text>
</comment>
<name>A0A0G0SY83_9BACT</name>
<dbReference type="GO" id="GO:0004488">
    <property type="term" value="F:methylenetetrahydrofolate dehydrogenase (NADP+) activity"/>
    <property type="evidence" value="ECO:0007669"/>
    <property type="project" value="UniProtKB-UniRule"/>
</dbReference>
<dbReference type="GO" id="GO:0009086">
    <property type="term" value="P:methionine biosynthetic process"/>
    <property type="evidence" value="ECO:0007669"/>
    <property type="project" value="UniProtKB-KW"/>
</dbReference>
<dbReference type="GO" id="GO:0035999">
    <property type="term" value="P:tetrahydrofolate interconversion"/>
    <property type="evidence" value="ECO:0007669"/>
    <property type="project" value="UniProtKB-UniRule"/>
</dbReference>
<keyword evidence="3 4" id="KW-0486">Methionine biosynthesis</keyword>
<feature type="domain" description="Tetrahydrofolate dehydrogenase/cyclohydrolase NAD(P)-binding" evidence="6">
    <location>
        <begin position="140"/>
        <end position="285"/>
    </location>
</feature>
<sequence>MQIIDGKKIRDEILAKIKREVATLPFTPVFCDVLVGEDPASVQYVQMKARTAEKVGIHFHKAIFPAPISTSDLVKEIKTLNKVPNMCGIIIQLPLPGSIDKKAVLDSVEPDLDVDCLGAVASEKFFNDYNSQTDLGYPAALACLALLDSLRLDLKGKIIVLLGQGDLVGKPTAALLRSRGIPYQPITNETENKEYFLQRADIIISAIGKAKYITGNMIKTGAILIDAGTSEDVSAQLGDRPSIVGDVDLKSVKNVASYVSPVPGGVGPVTVAMLLQNVLKVAKAKTSPLAPLQASLERGSQRRGEVN</sequence>
<evidence type="ECO:0000259" key="5">
    <source>
        <dbReference type="Pfam" id="PF00763"/>
    </source>
</evidence>
<dbReference type="AlphaFoldDB" id="A0A0G0SY83"/>
<comment type="caution">
    <text evidence="4">Lacks conserved residue(s) required for the propagation of feature annotation.</text>
</comment>
<comment type="catalytic activity">
    <reaction evidence="4">
        <text>(6R)-5,10-methenyltetrahydrofolate + H2O = (6R)-10-formyltetrahydrofolate + H(+)</text>
        <dbReference type="Rhea" id="RHEA:23700"/>
        <dbReference type="ChEBI" id="CHEBI:15377"/>
        <dbReference type="ChEBI" id="CHEBI:15378"/>
        <dbReference type="ChEBI" id="CHEBI:57455"/>
        <dbReference type="ChEBI" id="CHEBI:195366"/>
        <dbReference type="EC" id="3.5.4.9"/>
    </reaction>
</comment>
<feature type="binding site" evidence="4">
    <location>
        <position position="229"/>
    </location>
    <ligand>
        <name>NADP(+)</name>
        <dbReference type="ChEBI" id="CHEBI:58349"/>
    </ligand>
</feature>
<dbReference type="InterPro" id="IPR020631">
    <property type="entry name" value="THF_DH/CycHdrlase_NAD-bd_dom"/>
</dbReference>
<protein>
    <recommendedName>
        <fullName evidence="4">Bifunctional protein FolD</fullName>
    </recommendedName>
    <domain>
        <recommendedName>
            <fullName evidence="4">Methylenetetrahydrofolate dehydrogenase</fullName>
            <ecNumber evidence="4">1.5.1.5</ecNumber>
        </recommendedName>
    </domain>
    <domain>
        <recommendedName>
            <fullName evidence="4">Methenyltetrahydrofolate cyclohydrolase</fullName>
            <ecNumber evidence="4">3.5.4.9</ecNumber>
        </recommendedName>
    </domain>
</protein>
<dbReference type="Gene3D" id="3.40.50.720">
    <property type="entry name" value="NAD(P)-binding Rossmann-like Domain"/>
    <property type="match status" value="1"/>
</dbReference>
<comment type="similarity">
    <text evidence="4">Belongs to the tetrahydrofolate dehydrogenase/cyclohydrolase family.</text>
</comment>
<evidence type="ECO:0000313" key="8">
    <source>
        <dbReference type="Proteomes" id="UP000034452"/>
    </source>
</evidence>
<dbReference type="SUPFAM" id="SSF53223">
    <property type="entry name" value="Aminoacid dehydrogenase-like, N-terminal domain"/>
    <property type="match status" value="1"/>
</dbReference>
<dbReference type="GO" id="GO:0009113">
    <property type="term" value="P:purine nucleobase biosynthetic process"/>
    <property type="evidence" value="ECO:0007669"/>
    <property type="project" value="TreeGrafter"/>
</dbReference>
<dbReference type="PRINTS" id="PR00085">
    <property type="entry name" value="THFDHDRGNASE"/>
</dbReference>
<dbReference type="PATRIC" id="fig|1618744.3.peg.587"/>
<evidence type="ECO:0000259" key="6">
    <source>
        <dbReference type="Pfam" id="PF02882"/>
    </source>
</evidence>
<feature type="domain" description="Tetrahydrofolate dehydrogenase/cyclohydrolase catalytic" evidence="5">
    <location>
        <begin position="4"/>
        <end position="115"/>
    </location>
</feature>
<keyword evidence="4" id="KW-0560">Oxidoreductase</keyword>
<keyword evidence="4" id="KW-0368">Histidine biosynthesis</keyword>
<accession>A0A0G0SY83</accession>
<keyword evidence="4" id="KW-0511">Multifunctional enzyme</keyword>
<keyword evidence="4" id="KW-0028">Amino-acid biosynthesis</keyword>